<protein>
    <submittedName>
        <fullName evidence="3">Uncharacterized protein</fullName>
    </submittedName>
</protein>
<feature type="region of interest" description="Disordered" evidence="1">
    <location>
        <begin position="25"/>
        <end position="52"/>
    </location>
</feature>
<proteinExistence type="predicted"/>
<dbReference type="Proteomes" id="UP000789390">
    <property type="component" value="Unassembled WGS sequence"/>
</dbReference>
<gene>
    <name evidence="3" type="ORF">DGAL_LOCUS2482</name>
</gene>
<accession>A0A8J2WG44</accession>
<sequence length="190" mass="20649">MNISASAVIVFLVCMMASSIEAGNSWNKPPHPWNHRPNRPASAKNSNVNINTNKNDNTNYIISSLLSQLTSNQQNTQCAHGDVWCYEKMLGSVGPAKSLEPAQENDEDVAVSEDEDVEVLAVEKTSDNSKRYRPQTRPSRTSNSNFNSNSNSNSNNDLSSLMASLQQLLNSNGKKIAAKEAPVALTPAAE</sequence>
<organism evidence="3 4">
    <name type="scientific">Daphnia galeata</name>
    <dbReference type="NCBI Taxonomy" id="27404"/>
    <lineage>
        <taxon>Eukaryota</taxon>
        <taxon>Metazoa</taxon>
        <taxon>Ecdysozoa</taxon>
        <taxon>Arthropoda</taxon>
        <taxon>Crustacea</taxon>
        <taxon>Branchiopoda</taxon>
        <taxon>Diplostraca</taxon>
        <taxon>Cladocera</taxon>
        <taxon>Anomopoda</taxon>
        <taxon>Daphniidae</taxon>
        <taxon>Daphnia</taxon>
    </lineage>
</organism>
<dbReference type="EMBL" id="CAKKLH010000035">
    <property type="protein sequence ID" value="CAH0100260.1"/>
    <property type="molecule type" value="Genomic_DNA"/>
</dbReference>
<dbReference type="AlphaFoldDB" id="A0A8J2WG44"/>
<evidence type="ECO:0000256" key="2">
    <source>
        <dbReference type="SAM" id="SignalP"/>
    </source>
</evidence>
<keyword evidence="2" id="KW-0732">Signal</keyword>
<name>A0A8J2WG44_9CRUS</name>
<feature type="compositionally biased region" description="Low complexity" evidence="1">
    <location>
        <begin position="142"/>
        <end position="159"/>
    </location>
</feature>
<evidence type="ECO:0000313" key="3">
    <source>
        <dbReference type="EMBL" id="CAH0100260.1"/>
    </source>
</evidence>
<keyword evidence="4" id="KW-1185">Reference proteome</keyword>
<evidence type="ECO:0000313" key="4">
    <source>
        <dbReference type="Proteomes" id="UP000789390"/>
    </source>
</evidence>
<evidence type="ECO:0000256" key="1">
    <source>
        <dbReference type="SAM" id="MobiDB-lite"/>
    </source>
</evidence>
<feature type="signal peptide" evidence="2">
    <location>
        <begin position="1"/>
        <end position="22"/>
    </location>
</feature>
<reference evidence="3" key="1">
    <citation type="submission" date="2021-11" db="EMBL/GenBank/DDBJ databases">
        <authorList>
            <person name="Schell T."/>
        </authorList>
    </citation>
    <scope>NUCLEOTIDE SEQUENCE</scope>
    <source>
        <strain evidence="3">M5</strain>
    </source>
</reference>
<feature type="chain" id="PRO_5035159179" evidence="2">
    <location>
        <begin position="23"/>
        <end position="190"/>
    </location>
</feature>
<feature type="region of interest" description="Disordered" evidence="1">
    <location>
        <begin position="122"/>
        <end position="159"/>
    </location>
</feature>
<comment type="caution">
    <text evidence="3">The sequence shown here is derived from an EMBL/GenBank/DDBJ whole genome shotgun (WGS) entry which is preliminary data.</text>
</comment>